<dbReference type="SMART" id="SM00471">
    <property type="entry name" value="HDc"/>
    <property type="match status" value="1"/>
</dbReference>
<dbReference type="CDD" id="cd00156">
    <property type="entry name" value="REC"/>
    <property type="match status" value="1"/>
</dbReference>
<dbReference type="Gene3D" id="3.40.50.2300">
    <property type="match status" value="1"/>
</dbReference>
<dbReference type="SUPFAM" id="SSF52172">
    <property type="entry name" value="CheY-like"/>
    <property type="match status" value="1"/>
</dbReference>
<dbReference type="InterPro" id="IPR011006">
    <property type="entry name" value="CheY-like_superfamily"/>
</dbReference>
<dbReference type="Pfam" id="PF11849">
    <property type="entry name" value="DUF3369"/>
    <property type="match status" value="1"/>
</dbReference>
<dbReference type="InterPro" id="IPR006674">
    <property type="entry name" value="HD_domain"/>
</dbReference>
<evidence type="ECO:0000313" key="6">
    <source>
        <dbReference type="Proteomes" id="UP000587760"/>
    </source>
</evidence>
<dbReference type="PANTHER" id="PTHR45228">
    <property type="entry name" value="CYCLIC DI-GMP PHOSPHODIESTERASE TM_0186-RELATED"/>
    <property type="match status" value="1"/>
</dbReference>
<dbReference type="Pfam" id="PF13487">
    <property type="entry name" value="HD_5"/>
    <property type="match status" value="1"/>
</dbReference>
<sequence>MSDDQFIFADEEENIVSPDTDHKWKLIIADDEEEIHSVTKMVLSNYTFDGSGLEFLSAYTGSETRKLIADNPDTAVILLDVVMEKENSGLETVRWIREELKNNFVRIILRTGQPGQAPEKQVIRDYDINDYKEKTELTDQKLFTTITSSIRSFRDIKTIDRNKRGLEQIIVSSAGMFEENNLKTFTSGVLTQLTALLQFDETSFMLQSSGFALGGEEEDLYVLSGTGDYSGLEGLSATSAIGEKEKKIVETVLEEKQSRFFEDTYVGYFERGKGAVNLLYLKGNKVLSELDKELIKIFASNISVAYDNIFLNKEIEDTQKEIITTLGEVVESRSKETGNHVKRVGAFSALIGRKIGLGDEEIELLRSASPMHDIGKIGIPEAIINKPGKLTKEEFEVIKTHTIIGYEILKGSDRSILKAAAIIALQHHEKWDGSGYPYGLAGEDIHIYGRITAIADVFDALDHKRVYKNPWSLDDIKIFFADQRGTHFDPNLVEILLGNMDEFLKIRDLYPD</sequence>
<dbReference type="RefSeq" id="WP_184742893.1">
    <property type="nucleotide sequence ID" value="NZ_JACHGJ010000001.1"/>
</dbReference>
<feature type="domain" description="HD" evidence="3">
    <location>
        <begin position="337"/>
        <end position="461"/>
    </location>
</feature>
<dbReference type="PANTHER" id="PTHR45228:SF9">
    <property type="entry name" value="3'3'-CGAMP-SPECIFIC PHOSPHODIESTERASE 2"/>
    <property type="match status" value="1"/>
</dbReference>
<dbReference type="InterPro" id="IPR052020">
    <property type="entry name" value="Cyclic_di-GMP/3'3'-cGAMP_PDE"/>
</dbReference>
<dbReference type="PROSITE" id="PS51832">
    <property type="entry name" value="HD_GYP"/>
    <property type="match status" value="1"/>
</dbReference>
<gene>
    <name evidence="5" type="ORF">HNR50_000377</name>
</gene>
<dbReference type="Proteomes" id="UP000587760">
    <property type="component" value="Unassembled WGS sequence"/>
</dbReference>
<feature type="domain" description="HD-GYP" evidence="4">
    <location>
        <begin position="315"/>
        <end position="512"/>
    </location>
</feature>
<dbReference type="AlphaFoldDB" id="A0A841R198"/>
<dbReference type="InterPro" id="IPR037522">
    <property type="entry name" value="HD_GYP_dom"/>
</dbReference>
<evidence type="ECO:0000313" key="5">
    <source>
        <dbReference type="EMBL" id="MBB6478744.1"/>
    </source>
</evidence>
<dbReference type="InterPro" id="IPR003607">
    <property type="entry name" value="HD/PDEase_dom"/>
</dbReference>
<dbReference type="InterPro" id="IPR001789">
    <property type="entry name" value="Sig_transdc_resp-reg_receiver"/>
</dbReference>
<dbReference type="PROSITE" id="PS51831">
    <property type="entry name" value="HD"/>
    <property type="match status" value="1"/>
</dbReference>
<evidence type="ECO:0000259" key="2">
    <source>
        <dbReference type="PROSITE" id="PS50110"/>
    </source>
</evidence>
<keyword evidence="6" id="KW-1185">Reference proteome</keyword>
<dbReference type="SUPFAM" id="SSF109604">
    <property type="entry name" value="HD-domain/PDEase-like"/>
    <property type="match status" value="1"/>
</dbReference>
<protein>
    <submittedName>
        <fullName evidence="5">Response regulator RpfG family c-di-GMP phosphodiesterase</fullName>
    </submittedName>
</protein>
<reference evidence="5 6" key="1">
    <citation type="submission" date="2020-08" db="EMBL/GenBank/DDBJ databases">
        <title>Genomic Encyclopedia of Type Strains, Phase IV (KMG-IV): sequencing the most valuable type-strain genomes for metagenomic binning, comparative biology and taxonomic classification.</title>
        <authorList>
            <person name="Goeker M."/>
        </authorList>
    </citation>
    <scope>NUCLEOTIDE SEQUENCE [LARGE SCALE GENOMIC DNA]</scope>
    <source>
        <strain evidence="5 6">DSM 2461</strain>
    </source>
</reference>
<organism evidence="5 6">
    <name type="scientific">Spirochaeta isovalerica</name>
    <dbReference type="NCBI Taxonomy" id="150"/>
    <lineage>
        <taxon>Bacteria</taxon>
        <taxon>Pseudomonadati</taxon>
        <taxon>Spirochaetota</taxon>
        <taxon>Spirochaetia</taxon>
        <taxon>Spirochaetales</taxon>
        <taxon>Spirochaetaceae</taxon>
        <taxon>Spirochaeta</taxon>
    </lineage>
</organism>
<dbReference type="PROSITE" id="PS50110">
    <property type="entry name" value="RESPONSE_REGULATORY"/>
    <property type="match status" value="1"/>
</dbReference>
<comment type="caution">
    <text evidence="5">The sequence shown here is derived from an EMBL/GenBank/DDBJ whole genome shotgun (WGS) entry which is preliminary data.</text>
</comment>
<evidence type="ECO:0000259" key="3">
    <source>
        <dbReference type="PROSITE" id="PS51831"/>
    </source>
</evidence>
<keyword evidence="1" id="KW-0597">Phosphoprotein</keyword>
<dbReference type="InterPro" id="IPR021800">
    <property type="entry name" value="DUF3369"/>
</dbReference>
<proteinExistence type="predicted"/>
<accession>A0A841R198</accession>
<feature type="modified residue" description="4-aspartylphosphate" evidence="1">
    <location>
        <position position="80"/>
    </location>
</feature>
<dbReference type="GO" id="GO:0000160">
    <property type="term" value="P:phosphorelay signal transduction system"/>
    <property type="evidence" value="ECO:0007669"/>
    <property type="project" value="InterPro"/>
</dbReference>
<name>A0A841R198_9SPIO</name>
<evidence type="ECO:0000256" key="1">
    <source>
        <dbReference type="PROSITE-ProRule" id="PRU00169"/>
    </source>
</evidence>
<dbReference type="Gene3D" id="1.10.3210.10">
    <property type="entry name" value="Hypothetical protein af1432"/>
    <property type="match status" value="1"/>
</dbReference>
<feature type="domain" description="Response regulatory" evidence="2">
    <location>
        <begin position="25"/>
        <end position="149"/>
    </location>
</feature>
<dbReference type="CDD" id="cd00077">
    <property type="entry name" value="HDc"/>
    <property type="match status" value="1"/>
</dbReference>
<evidence type="ECO:0000259" key="4">
    <source>
        <dbReference type="PROSITE" id="PS51832"/>
    </source>
</evidence>
<dbReference type="EMBL" id="JACHGJ010000001">
    <property type="protein sequence ID" value="MBB6478744.1"/>
    <property type="molecule type" value="Genomic_DNA"/>
</dbReference>